<feature type="binding site" evidence="15">
    <location>
        <position position="27"/>
    </location>
    <ligand>
        <name>Mg(2+)</name>
        <dbReference type="ChEBI" id="CHEBI:18420"/>
        <label>2</label>
    </ligand>
</feature>
<evidence type="ECO:0000313" key="18">
    <source>
        <dbReference type="EMBL" id="QTA88988.1"/>
    </source>
</evidence>
<keyword evidence="15" id="KW-0460">Magnesium</keyword>
<dbReference type="GO" id="GO:0046872">
    <property type="term" value="F:metal ion binding"/>
    <property type="evidence" value="ECO:0007669"/>
    <property type="project" value="UniProtKB-KW"/>
</dbReference>
<dbReference type="InterPro" id="IPR050860">
    <property type="entry name" value="FeoB_GTPase"/>
</dbReference>
<dbReference type="InterPro" id="IPR041069">
    <property type="entry name" value="FeoB_Cyto"/>
</dbReference>
<dbReference type="EMBL" id="CP061800">
    <property type="protein sequence ID" value="QTA88988.1"/>
    <property type="molecule type" value="Genomic_DNA"/>
</dbReference>
<dbReference type="Gene3D" id="3.40.50.300">
    <property type="entry name" value="P-loop containing nucleotide triphosphate hydrolases"/>
    <property type="match status" value="1"/>
</dbReference>
<evidence type="ECO:0000256" key="12">
    <source>
        <dbReference type="ARBA" id="ARBA00023136"/>
    </source>
</evidence>
<dbReference type="Gene3D" id="1.10.287.1770">
    <property type="match status" value="1"/>
</dbReference>
<comment type="similarity">
    <text evidence="16">Belongs to the TRAFAC class TrmE-Era-EngA-EngB-Septin-like GTPase superfamily. FeoB GTPase (TC 9.A.8) family.</text>
</comment>
<proteinExistence type="inferred from homology"/>
<feature type="transmembrane region" description="Helical" evidence="16">
    <location>
        <begin position="436"/>
        <end position="462"/>
    </location>
</feature>
<dbReference type="PRINTS" id="PR00326">
    <property type="entry name" value="GTP1OBG"/>
</dbReference>
<reference evidence="18" key="1">
    <citation type="journal article" date="2021" name="Microb. Physiol.">
        <title>Proteogenomic Insights into the Physiology of Marine, Sulfate-Reducing, Filamentous Desulfonema limicola and Desulfonema magnum.</title>
        <authorList>
            <person name="Schnaars V."/>
            <person name="Wohlbrand L."/>
            <person name="Scheve S."/>
            <person name="Hinrichs C."/>
            <person name="Reinhardt R."/>
            <person name="Rabus R."/>
        </authorList>
    </citation>
    <scope>NUCLEOTIDE SEQUENCE</scope>
    <source>
        <strain evidence="18">4be13</strain>
    </source>
</reference>
<evidence type="ECO:0000256" key="10">
    <source>
        <dbReference type="ARBA" id="ARBA00023065"/>
    </source>
</evidence>
<dbReference type="AlphaFoldDB" id="A0A975BNY3"/>
<feature type="binding site" evidence="14">
    <location>
        <begin position="12"/>
        <end position="19"/>
    </location>
    <ligand>
        <name>GTP</name>
        <dbReference type="ChEBI" id="CHEBI:37565"/>
        <label>1</label>
    </ligand>
</feature>
<feature type="binding site" evidence="15">
    <location>
        <position position="26"/>
    </location>
    <ligand>
        <name>Mg(2+)</name>
        <dbReference type="ChEBI" id="CHEBI:18420"/>
        <label>2</label>
    </ligand>
</feature>
<keyword evidence="10" id="KW-0406">Ion transport</keyword>
<keyword evidence="9 16" id="KW-0408">Iron</keyword>
<dbReference type="InterPro" id="IPR003373">
    <property type="entry name" value="Fe2_transport_prot-B"/>
</dbReference>
<comment type="function">
    <text evidence="16">Probable transporter of a GTP-driven Fe(2+) uptake system.</text>
</comment>
<dbReference type="PROSITE" id="PS51711">
    <property type="entry name" value="G_FEOB"/>
    <property type="match status" value="1"/>
</dbReference>
<keyword evidence="7 14" id="KW-0547">Nucleotide-binding</keyword>
<dbReference type="GO" id="GO:0005525">
    <property type="term" value="F:GTP binding"/>
    <property type="evidence" value="ECO:0007669"/>
    <property type="project" value="UniProtKB-KW"/>
</dbReference>
<feature type="domain" description="FeoB-type G" evidence="17">
    <location>
        <begin position="5"/>
        <end position="167"/>
    </location>
</feature>
<dbReference type="Pfam" id="PF07670">
    <property type="entry name" value="Gate"/>
    <property type="match status" value="2"/>
</dbReference>
<dbReference type="PANTHER" id="PTHR43185">
    <property type="entry name" value="FERROUS IRON TRANSPORT PROTEIN B"/>
    <property type="match status" value="1"/>
</dbReference>
<evidence type="ECO:0000256" key="4">
    <source>
        <dbReference type="ARBA" id="ARBA00022496"/>
    </source>
</evidence>
<keyword evidence="3" id="KW-1003">Cell membrane</keyword>
<accession>A0A975BNY3</accession>
<evidence type="ECO:0000313" key="19">
    <source>
        <dbReference type="Proteomes" id="UP000663722"/>
    </source>
</evidence>
<dbReference type="PANTHER" id="PTHR43185:SF1">
    <property type="entry name" value="FE(2+) TRANSPORTER FEOB"/>
    <property type="match status" value="1"/>
</dbReference>
<feature type="transmembrane region" description="Helical" evidence="16">
    <location>
        <begin position="298"/>
        <end position="316"/>
    </location>
</feature>
<evidence type="ECO:0000256" key="16">
    <source>
        <dbReference type="RuleBase" id="RU362098"/>
    </source>
</evidence>
<dbReference type="InterPro" id="IPR030389">
    <property type="entry name" value="G_FEOB_dom"/>
</dbReference>
<evidence type="ECO:0000256" key="14">
    <source>
        <dbReference type="PIRSR" id="PIRSR603373-1"/>
    </source>
</evidence>
<evidence type="ECO:0000256" key="1">
    <source>
        <dbReference type="ARBA" id="ARBA00004429"/>
    </source>
</evidence>
<feature type="transmembrane region" description="Helical" evidence="16">
    <location>
        <begin position="468"/>
        <end position="488"/>
    </location>
</feature>
<feature type="binding site" evidence="14">
    <location>
        <begin position="58"/>
        <end position="61"/>
    </location>
    <ligand>
        <name>GTP</name>
        <dbReference type="ChEBI" id="CHEBI:37565"/>
        <label>1</label>
    </ligand>
</feature>
<comment type="subcellular location">
    <subcellularLocation>
        <location evidence="1 16">Cell inner membrane</location>
        <topology evidence="1 16">Multi-pass membrane protein</topology>
    </subcellularLocation>
</comment>
<keyword evidence="11 14" id="KW-0342">GTP-binding</keyword>
<keyword evidence="2 16" id="KW-0813">Transport</keyword>
<feature type="transmembrane region" description="Helical" evidence="16">
    <location>
        <begin position="406"/>
        <end position="424"/>
    </location>
</feature>
<dbReference type="Pfam" id="PF02421">
    <property type="entry name" value="FeoB_N"/>
    <property type="match status" value="1"/>
</dbReference>
<gene>
    <name evidence="18" type="primary">feoB2</name>
    <name evidence="18" type="ORF">dnm_050330</name>
</gene>
<dbReference type="InterPro" id="IPR006073">
    <property type="entry name" value="GTP-bd"/>
</dbReference>
<keyword evidence="15" id="KW-0479">Metal-binding</keyword>
<keyword evidence="6 16" id="KW-0812">Transmembrane</keyword>
<keyword evidence="5" id="KW-0997">Cell inner membrane</keyword>
<keyword evidence="12 16" id="KW-0472">Membrane</keyword>
<name>A0A975BNY3_9BACT</name>
<dbReference type="FunFam" id="3.40.50.300:FF:000426">
    <property type="entry name" value="Ferrous iron transport protein B"/>
    <property type="match status" value="1"/>
</dbReference>
<evidence type="ECO:0000256" key="8">
    <source>
        <dbReference type="ARBA" id="ARBA00022989"/>
    </source>
</evidence>
<evidence type="ECO:0000256" key="7">
    <source>
        <dbReference type="ARBA" id="ARBA00022741"/>
    </source>
</evidence>
<dbReference type="InterPro" id="IPR027417">
    <property type="entry name" value="P-loop_NTPase"/>
</dbReference>
<dbReference type="NCBIfam" id="TIGR00437">
    <property type="entry name" value="feoB"/>
    <property type="match status" value="1"/>
</dbReference>
<dbReference type="KEGG" id="dmm:dnm_050330"/>
<dbReference type="CDD" id="cd01879">
    <property type="entry name" value="FeoB"/>
    <property type="match status" value="1"/>
</dbReference>
<evidence type="ECO:0000256" key="9">
    <source>
        <dbReference type="ARBA" id="ARBA00023004"/>
    </source>
</evidence>
<dbReference type="Proteomes" id="UP000663722">
    <property type="component" value="Chromosome"/>
</dbReference>
<dbReference type="Pfam" id="PF17910">
    <property type="entry name" value="FeoB_Cyto"/>
    <property type="match status" value="1"/>
</dbReference>
<dbReference type="InterPro" id="IPR011640">
    <property type="entry name" value="Fe2_transport_prot_B_C"/>
</dbReference>
<feature type="transmembrane region" description="Helical" evidence="16">
    <location>
        <begin position="349"/>
        <end position="371"/>
    </location>
</feature>
<dbReference type="GO" id="GO:0005886">
    <property type="term" value="C:plasma membrane"/>
    <property type="evidence" value="ECO:0007669"/>
    <property type="project" value="UniProtKB-SubCell"/>
</dbReference>
<dbReference type="InterPro" id="IPR011642">
    <property type="entry name" value="Gate_dom"/>
</dbReference>
<feature type="binding site" evidence="15">
    <location>
        <position position="23"/>
    </location>
    <ligand>
        <name>Mg(2+)</name>
        <dbReference type="ChEBI" id="CHEBI:18420"/>
        <label>2</label>
    </ligand>
</feature>
<evidence type="ECO:0000256" key="2">
    <source>
        <dbReference type="ARBA" id="ARBA00022448"/>
    </source>
</evidence>
<dbReference type="GO" id="GO:0015093">
    <property type="term" value="F:ferrous iron transmembrane transporter activity"/>
    <property type="evidence" value="ECO:0007669"/>
    <property type="project" value="UniProtKB-UniRule"/>
</dbReference>
<dbReference type="SUPFAM" id="SSF52540">
    <property type="entry name" value="P-loop containing nucleoside triphosphate hydrolases"/>
    <property type="match status" value="1"/>
</dbReference>
<sequence>MKNMEATIALGGNPNSGKTTLFNELTGARQHVGNYPGVTVEKKEGIYIQNEYHMRIVDLPGTYSLTAYSVEEVVARDFLVNEKPEVIINIVDASNLERNLYLTLQFLERGIPMCVALNMIDVAKSRGIKIDEKRLSKLLGVPVIPIIARNGYGKHDLMLAAADLSVEKKQMTPLQISYGDDLDRTFIEMEKEIRANDFLTGTYPARWTALKYMENDELILSKGQKQNSEVAAKLENMVKNVSVHLQETVDTYPEAMIADYRYGYISSIIKQGIIRKKGDEQNRLYTSDKIDRVLTNRFMGPLIMLLVLLVLYQFVFTYSEVPVGWVESFFGWLGHLASENLADGLLRSLVVSGIIDGVGGVLGFAPLIMFMFFGISLLEDSGYLARVAFMLDRIFMIFGLHGSSVMAYIISGGIAGGCAVPGVMATRTLRSPRERLATLLTAPFMNCGAKLPIFALLIAAFFSESKGTLMFFFTLISWGGALIVAKFLRLTVIRGAPTPFVMELPPYRLPTFKGLVIHTWERTWQYVKKAGTVILGISIIIWAMMTFPTLPDSKVQDFERKQEALRGAAPSAIVLEFESADKGAELSAEAQKLKERLKVIHSKKAETALRYSIAGRIGTALEKITQFAGFDWRTNIALLGGFAAKEVVVSTLGTAYSLGEVDPEESESLSETLANSPAWSPLVAFSLIIFIMFYAPCFATVVCIVKEAGTWKWGVFSMGFNTLLAFTLATLIFQAGSLLGY</sequence>
<feature type="transmembrane region" description="Helical" evidence="16">
    <location>
        <begin position="715"/>
        <end position="735"/>
    </location>
</feature>
<keyword evidence="8 16" id="KW-1133">Transmembrane helix</keyword>
<evidence type="ECO:0000256" key="3">
    <source>
        <dbReference type="ARBA" id="ARBA00022475"/>
    </source>
</evidence>
<feature type="transmembrane region" description="Helical" evidence="16">
    <location>
        <begin position="678"/>
        <end position="703"/>
    </location>
</feature>
<feature type="binding site" evidence="14">
    <location>
        <begin position="118"/>
        <end position="121"/>
    </location>
    <ligand>
        <name>GTP</name>
        <dbReference type="ChEBI" id="CHEBI:37565"/>
        <label>1</label>
    </ligand>
</feature>
<feature type="transmembrane region" description="Helical" evidence="16">
    <location>
        <begin position="383"/>
        <end position="400"/>
    </location>
</feature>
<evidence type="ECO:0000256" key="15">
    <source>
        <dbReference type="PIRSR" id="PIRSR603373-2"/>
    </source>
</evidence>
<evidence type="ECO:0000256" key="11">
    <source>
        <dbReference type="ARBA" id="ARBA00023134"/>
    </source>
</evidence>
<organism evidence="18 19">
    <name type="scientific">Desulfonema magnum</name>
    <dbReference type="NCBI Taxonomy" id="45655"/>
    <lineage>
        <taxon>Bacteria</taxon>
        <taxon>Pseudomonadati</taxon>
        <taxon>Thermodesulfobacteriota</taxon>
        <taxon>Desulfobacteria</taxon>
        <taxon>Desulfobacterales</taxon>
        <taxon>Desulfococcaceae</taxon>
        <taxon>Desulfonema</taxon>
    </lineage>
</organism>
<feature type="binding site" evidence="14">
    <location>
        <begin position="37"/>
        <end position="41"/>
    </location>
    <ligand>
        <name>GTP</name>
        <dbReference type="ChEBI" id="CHEBI:37565"/>
        <label>1</label>
    </ligand>
</feature>
<evidence type="ECO:0000256" key="6">
    <source>
        <dbReference type="ARBA" id="ARBA00022692"/>
    </source>
</evidence>
<keyword evidence="4 16" id="KW-0410">Iron transport</keyword>
<feature type="transmembrane region" description="Helical" evidence="16">
    <location>
        <begin position="530"/>
        <end position="550"/>
    </location>
</feature>
<dbReference type="Pfam" id="PF07664">
    <property type="entry name" value="FeoB_C"/>
    <property type="match status" value="1"/>
</dbReference>
<evidence type="ECO:0000256" key="5">
    <source>
        <dbReference type="ARBA" id="ARBA00022519"/>
    </source>
</evidence>
<evidence type="ECO:0000256" key="13">
    <source>
        <dbReference type="NCBIfam" id="TIGR00437"/>
    </source>
</evidence>
<protein>
    <recommendedName>
        <fullName evidence="13 16">Ferrous iron transport protein B</fullName>
    </recommendedName>
</protein>
<evidence type="ECO:0000259" key="17">
    <source>
        <dbReference type="PROSITE" id="PS51711"/>
    </source>
</evidence>
<keyword evidence="19" id="KW-1185">Reference proteome</keyword>